<reference evidence="1 2" key="1">
    <citation type="submission" date="2020-10" db="EMBL/GenBank/DDBJ databases">
        <authorList>
            <person name="Peeters C."/>
        </authorList>
    </citation>
    <scope>NUCLEOTIDE SEQUENCE [LARGE SCALE GENOMIC DNA]</scope>
    <source>
        <strain evidence="1 2">LMG 28140</strain>
    </source>
</reference>
<proteinExistence type="predicted"/>
<gene>
    <name evidence="1" type="ORF">LMG28140_01412</name>
</gene>
<name>A0ABM8NFL3_9BURK</name>
<keyword evidence="2" id="KW-1185">Reference proteome</keyword>
<dbReference type="Proteomes" id="UP000598032">
    <property type="component" value="Unassembled WGS sequence"/>
</dbReference>
<evidence type="ECO:0000313" key="1">
    <source>
        <dbReference type="EMBL" id="CAD6522670.1"/>
    </source>
</evidence>
<accession>A0ABM8NFL3</accession>
<evidence type="ECO:0008006" key="3">
    <source>
        <dbReference type="Google" id="ProtNLM"/>
    </source>
</evidence>
<dbReference type="Pfam" id="PF15594">
    <property type="entry name" value="Imm50"/>
    <property type="match status" value="1"/>
</dbReference>
<dbReference type="InterPro" id="IPR028957">
    <property type="entry name" value="Imm50"/>
</dbReference>
<dbReference type="EMBL" id="CAJHCP010000003">
    <property type="protein sequence ID" value="CAD6522670.1"/>
    <property type="molecule type" value="Genomic_DNA"/>
</dbReference>
<sequence length="152" mass="16984">MTSVVDDYGWNEVDNSTLLKKIFGYWPAFHDAHILSIRMDHGKRGPGLVDVVLELHHWGQDDPNWTARGPDCVVTLTLLGVKIADISMNLFVQDNWVSDVSFARTDDNLILFELDPNSGVGVFLACTSAEITRIEPYRAPVDLTMTRVPGLD</sequence>
<protein>
    <recommendedName>
        <fullName evidence="3">Immunity protein 50</fullName>
    </recommendedName>
</protein>
<comment type="caution">
    <text evidence="1">The sequence shown here is derived from an EMBL/GenBank/DDBJ whole genome shotgun (WGS) entry which is preliminary data.</text>
</comment>
<organism evidence="1 2">
    <name type="scientific">Paraburkholderia metrosideri</name>
    <dbReference type="NCBI Taxonomy" id="580937"/>
    <lineage>
        <taxon>Bacteria</taxon>
        <taxon>Pseudomonadati</taxon>
        <taxon>Pseudomonadota</taxon>
        <taxon>Betaproteobacteria</taxon>
        <taxon>Burkholderiales</taxon>
        <taxon>Burkholderiaceae</taxon>
        <taxon>Paraburkholderia</taxon>
    </lineage>
</organism>
<dbReference type="RefSeq" id="WP_201641573.1">
    <property type="nucleotide sequence ID" value="NZ_CAJHCP010000003.1"/>
</dbReference>
<evidence type="ECO:0000313" key="2">
    <source>
        <dbReference type="Proteomes" id="UP000598032"/>
    </source>
</evidence>